<dbReference type="PANTHER" id="PTHR32322">
    <property type="entry name" value="INNER MEMBRANE TRANSPORTER"/>
    <property type="match status" value="1"/>
</dbReference>
<feature type="domain" description="EamA" evidence="8">
    <location>
        <begin position="12"/>
        <end position="142"/>
    </location>
</feature>
<feature type="transmembrane region" description="Helical" evidence="6">
    <location>
        <begin position="98"/>
        <end position="119"/>
    </location>
</feature>
<dbReference type="PANTHER" id="PTHR32322:SF2">
    <property type="entry name" value="EAMA DOMAIN-CONTAINING PROTEIN"/>
    <property type="match status" value="1"/>
</dbReference>
<dbReference type="EMBL" id="ACYY01000006">
    <property type="protein sequence ID" value="EEW25740.1"/>
    <property type="molecule type" value="Genomic_DNA"/>
</dbReference>
<dbReference type="InterPro" id="IPR000620">
    <property type="entry name" value="EamA_dom"/>
</dbReference>
<comment type="similarity">
    <text evidence="2">Belongs to the EamA transporter family.</text>
</comment>
<evidence type="ECO:0000259" key="8">
    <source>
        <dbReference type="Pfam" id="PF00892"/>
    </source>
</evidence>
<dbReference type="InterPro" id="IPR050638">
    <property type="entry name" value="AA-Vitamin_Transporters"/>
</dbReference>
<evidence type="ECO:0000256" key="5">
    <source>
        <dbReference type="ARBA" id="ARBA00023136"/>
    </source>
</evidence>
<feature type="transmembrane region" description="Helical" evidence="6">
    <location>
        <begin position="39"/>
        <end position="59"/>
    </location>
</feature>
<evidence type="ECO:0000256" key="7">
    <source>
        <dbReference type="SAM" id="SignalP"/>
    </source>
</evidence>
<feature type="transmembrane region" description="Helical" evidence="6">
    <location>
        <begin position="150"/>
        <end position="174"/>
    </location>
</feature>
<keyword evidence="10" id="KW-1185">Reference proteome</keyword>
<feature type="chain" id="PRO_5002991755" description="EamA domain-containing protein" evidence="7">
    <location>
        <begin position="24"/>
        <end position="303"/>
    </location>
</feature>
<comment type="caution">
    <text evidence="9">The sequence shown here is derived from an EMBL/GenBank/DDBJ whole genome shotgun (WGS) entry which is preliminary data.</text>
</comment>
<dbReference type="Proteomes" id="UP000010121">
    <property type="component" value="Unassembled WGS sequence"/>
</dbReference>
<keyword evidence="4 6" id="KW-1133">Transmembrane helix</keyword>
<evidence type="ECO:0000256" key="6">
    <source>
        <dbReference type="SAM" id="Phobius"/>
    </source>
</evidence>
<dbReference type="eggNOG" id="COG0697">
    <property type="taxonomic scope" value="Bacteria"/>
</dbReference>
<feature type="transmembrane region" description="Helical" evidence="6">
    <location>
        <begin position="71"/>
        <end position="92"/>
    </location>
</feature>
<feature type="signal peptide" evidence="7">
    <location>
        <begin position="1"/>
        <end position="23"/>
    </location>
</feature>
<keyword evidence="3 6" id="KW-0812">Transmembrane</keyword>
<dbReference type="GO" id="GO:0016020">
    <property type="term" value="C:membrane"/>
    <property type="evidence" value="ECO:0007669"/>
    <property type="project" value="UniProtKB-SubCell"/>
</dbReference>
<proteinExistence type="inferred from homology"/>
<organism evidence="9 10">
    <name type="scientific">Rhodobacter ferrooxidans</name>
    <dbReference type="NCBI Taxonomy" id="371731"/>
    <lineage>
        <taxon>Bacteria</taxon>
        <taxon>Pseudomonadati</taxon>
        <taxon>Pseudomonadota</taxon>
        <taxon>Alphaproteobacteria</taxon>
        <taxon>Rhodobacterales</taxon>
        <taxon>Rhodobacter group</taxon>
        <taxon>Rhodobacter</taxon>
    </lineage>
</organism>
<accession>C8RZE3</accession>
<evidence type="ECO:0000313" key="10">
    <source>
        <dbReference type="Proteomes" id="UP000010121"/>
    </source>
</evidence>
<comment type="subcellular location">
    <subcellularLocation>
        <location evidence="1">Membrane</location>
        <topology evidence="1">Multi-pass membrane protein</topology>
    </subcellularLocation>
</comment>
<feature type="transmembrane region" description="Helical" evidence="6">
    <location>
        <begin position="126"/>
        <end position="144"/>
    </location>
</feature>
<dbReference type="Pfam" id="PF00892">
    <property type="entry name" value="EamA"/>
    <property type="match status" value="1"/>
</dbReference>
<evidence type="ECO:0000256" key="4">
    <source>
        <dbReference type="ARBA" id="ARBA00022989"/>
    </source>
</evidence>
<evidence type="ECO:0000256" key="1">
    <source>
        <dbReference type="ARBA" id="ARBA00004141"/>
    </source>
</evidence>
<dbReference type="STRING" id="371731.Rsw2DRAFT_1171"/>
<reference evidence="9 10" key="1">
    <citation type="submission" date="2009-08" db="EMBL/GenBank/DDBJ databases">
        <title>The draft genome of Rhodobacter sp. SW2.</title>
        <authorList>
            <consortium name="US DOE Joint Genome Institute (JGI-PGF)"/>
            <person name="Lucas S."/>
            <person name="Copeland A."/>
            <person name="Lapidus A."/>
            <person name="Glavina del Rio T."/>
            <person name="Tice H."/>
            <person name="Bruce D."/>
            <person name="Goodwin L."/>
            <person name="Pitluck S."/>
            <person name="Larimer F."/>
            <person name="Land M.L."/>
            <person name="Hauser L."/>
            <person name="Emerson D."/>
        </authorList>
    </citation>
    <scope>NUCLEOTIDE SEQUENCE [LARGE SCALE GENOMIC DNA]</scope>
    <source>
        <strain evidence="9 10">SW2</strain>
    </source>
</reference>
<dbReference type="InterPro" id="IPR037185">
    <property type="entry name" value="EmrE-like"/>
</dbReference>
<feature type="transmembrane region" description="Helical" evidence="6">
    <location>
        <begin position="224"/>
        <end position="242"/>
    </location>
</feature>
<keyword evidence="7" id="KW-0732">Signal</keyword>
<evidence type="ECO:0000256" key="2">
    <source>
        <dbReference type="ARBA" id="ARBA00007362"/>
    </source>
</evidence>
<protein>
    <recommendedName>
        <fullName evidence="8">EamA domain-containing protein</fullName>
    </recommendedName>
</protein>
<sequence length="303" mass="30892">MPNRRLGLLQANLICMASMVVWAAGLPAADVLIAALPPLTLTALRMSLAAAVLLPLWLALDGWPALRDARWGRGIVVGAASIGLGAFLLIVAQKATDAVTVAVISANMPVIGMAIEVALDGRKLTPSLVLGMVLSLGGGLLAYASSMGSLHLGLGALAAFGSLVVFTLGSRVTVTGFPDLTPLGRTAITLTGAAIGTTLAAVLGQSLGMPVTDWALFGLREAGALALFAIGGMAISQLLWILSVGSLGIGMASLHINAAPFYVMLILFGMGGKWDWMQALGAAIVGLGVLIAQGLLRLPRRTA</sequence>
<dbReference type="RefSeq" id="WP_008029011.1">
    <property type="nucleotide sequence ID" value="NZ_ACYY01000006.1"/>
</dbReference>
<dbReference type="SUPFAM" id="SSF103481">
    <property type="entry name" value="Multidrug resistance efflux transporter EmrE"/>
    <property type="match status" value="1"/>
</dbReference>
<feature type="transmembrane region" description="Helical" evidence="6">
    <location>
        <begin position="186"/>
        <end position="204"/>
    </location>
</feature>
<keyword evidence="5 6" id="KW-0472">Membrane</keyword>
<dbReference type="OrthoDB" id="7685518at2"/>
<evidence type="ECO:0000313" key="9">
    <source>
        <dbReference type="EMBL" id="EEW25740.1"/>
    </source>
</evidence>
<dbReference type="AlphaFoldDB" id="C8RZE3"/>
<name>C8RZE3_9RHOB</name>
<evidence type="ECO:0000256" key="3">
    <source>
        <dbReference type="ARBA" id="ARBA00022692"/>
    </source>
</evidence>
<gene>
    <name evidence="9" type="ORF">Rsw2DRAFT_1171</name>
</gene>
<feature type="transmembrane region" description="Helical" evidence="6">
    <location>
        <begin position="249"/>
        <end position="270"/>
    </location>
</feature>
<feature type="transmembrane region" description="Helical" evidence="6">
    <location>
        <begin position="276"/>
        <end position="296"/>
    </location>
</feature>